<comment type="similarity">
    <text evidence="1">Belongs to the AB hydrolase superfamily.</text>
</comment>
<dbReference type="AlphaFoldDB" id="A0A8X6GSN6"/>
<evidence type="ECO:0000256" key="1">
    <source>
        <dbReference type="ARBA" id="ARBA00008645"/>
    </source>
</evidence>
<gene>
    <name evidence="13" type="primary">SPAC22H12.03</name>
    <name evidence="13" type="ORF">TNCT_492451</name>
</gene>
<comment type="catalytic activity">
    <reaction evidence="5">
        <text>a 1,2-diacyl-sn-glycerol + H2O = a 2-acylglycerol + a fatty acid + H(+)</text>
        <dbReference type="Rhea" id="RHEA:33275"/>
        <dbReference type="ChEBI" id="CHEBI:15377"/>
        <dbReference type="ChEBI" id="CHEBI:15378"/>
        <dbReference type="ChEBI" id="CHEBI:17389"/>
        <dbReference type="ChEBI" id="CHEBI:17815"/>
        <dbReference type="ChEBI" id="CHEBI:28868"/>
        <dbReference type="EC" id="3.1.1.116"/>
    </reaction>
</comment>
<name>A0A8X6GSN6_TRICU</name>
<dbReference type="OrthoDB" id="8119704at2759"/>
<organism evidence="13 14">
    <name type="scientific">Trichonephila clavata</name>
    <name type="common">Joro spider</name>
    <name type="synonym">Nephila clavata</name>
    <dbReference type="NCBI Taxonomy" id="2740835"/>
    <lineage>
        <taxon>Eukaryota</taxon>
        <taxon>Metazoa</taxon>
        <taxon>Ecdysozoa</taxon>
        <taxon>Arthropoda</taxon>
        <taxon>Chelicerata</taxon>
        <taxon>Arachnida</taxon>
        <taxon>Araneae</taxon>
        <taxon>Araneomorphae</taxon>
        <taxon>Entelegynae</taxon>
        <taxon>Araneoidea</taxon>
        <taxon>Nephilidae</taxon>
        <taxon>Trichonephila</taxon>
    </lineage>
</organism>
<evidence type="ECO:0000313" key="13">
    <source>
        <dbReference type="EMBL" id="GFR10352.1"/>
    </source>
</evidence>
<evidence type="ECO:0000256" key="7">
    <source>
        <dbReference type="ARBA" id="ARBA00044064"/>
    </source>
</evidence>
<feature type="domain" description="AB hydrolase-1" evidence="12">
    <location>
        <begin position="25"/>
        <end position="268"/>
    </location>
</feature>
<comment type="catalytic activity">
    <reaction evidence="6">
        <text>a 1,3-diacyl-sn-glycerol + H2O = a 1-acyl-sn-glycerol + a fatty acid + H(+)</text>
        <dbReference type="Rhea" id="RHEA:38503"/>
        <dbReference type="ChEBI" id="CHEBI:15377"/>
        <dbReference type="ChEBI" id="CHEBI:15378"/>
        <dbReference type="ChEBI" id="CHEBI:28868"/>
        <dbReference type="ChEBI" id="CHEBI:64683"/>
        <dbReference type="ChEBI" id="CHEBI:77272"/>
    </reaction>
</comment>
<comment type="catalytic activity">
    <reaction evidence="8">
        <text>1-octadecanoyl-2-(4Z,7Z,10Z,13Z,16Z,19Z-docosahexaenoyl)-sn-glycerol + H2O = 2-(4Z,7Z,10Z,13Z,16Z,19Z-docosahexaenoyl)-glycerol + octadecanoate + H(+)</text>
        <dbReference type="Rhea" id="RHEA:77107"/>
        <dbReference type="ChEBI" id="CHEBI:15377"/>
        <dbReference type="ChEBI" id="CHEBI:15378"/>
        <dbReference type="ChEBI" id="CHEBI:25629"/>
        <dbReference type="ChEBI" id="CHEBI:77129"/>
        <dbReference type="ChEBI" id="CHEBI:186738"/>
    </reaction>
</comment>
<keyword evidence="14" id="KW-1185">Reference proteome</keyword>
<evidence type="ECO:0000259" key="12">
    <source>
        <dbReference type="Pfam" id="PF00561"/>
    </source>
</evidence>
<reference evidence="13" key="1">
    <citation type="submission" date="2020-07" db="EMBL/GenBank/DDBJ databases">
        <title>Multicomponent nature underlies the extraordinary mechanical properties of spider dragline silk.</title>
        <authorList>
            <person name="Kono N."/>
            <person name="Nakamura H."/>
            <person name="Mori M."/>
            <person name="Yoshida Y."/>
            <person name="Ohtoshi R."/>
            <person name="Malay A.D."/>
            <person name="Moran D.A.P."/>
            <person name="Tomita M."/>
            <person name="Numata K."/>
            <person name="Arakawa K."/>
        </authorList>
    </citation>
    <scope>NUCLEOTIDE SEQUENCE</scope>
</reference>
<comment type="catalytic activity">
    <reaction evidence="11">
        <text>1-octadecanoyl-2-(5Z,8Z,11Z,14Z-eicosatetraenoyl)-sn-glycerol + H2O = 2-(5Z,8Z,11Z,14Z-eicosatetraenoyl)-glycerol + octadecanoate + H(+)</text>
        <dbReference type="Rhea" id="RHEA:38507"/>
        <dbReference type="ChEBI" id="CHEBI:15377"/>
        <dbReference type="ChEBI" id="CHEBI:15378"/>
        <dbReference type="ChEBI" id="CHEBI:25629"/>
        <dbReference type="ChEBI" id="CHEBI:52392"/>
        <dbReference type="ChEBI" id="CHEBI:75728"/>
    </reaction>
</comment>
<dbReference type="SUPFAM" id="SSF53474">
    <property type="entry name" value="alpha/beta-Hydrolases"/>
    <property type="match status" value="1"/>
</dbReference>
<dbReference type="InterPro" id="IPR000073">
    <property type="entry name" value="AB_hydrolase_1"/>
</dbReference>
<evidence type="ECO:0000256" key="6">
    <source>
        <dbReference type="ARBA" id="ARBA00043742"/>
    </source>
</evidence>
<comment type="catalytic activity">
    <reaction evidence="10">
        <text>1-octadecanoyl-2-(9Z-octadecenoyl)-sn-glycerol + H2O = 2-(9Z-octadecenoyl)-glycerol + octadecanoate + H(+)</text>
        <dbReference type="Rhea" id="RHEA:77103"/>
        <dbReference type="ChEBI" id="CHEBI:15377"/>
        <dbReference type="ChEBI" id="CHEBI:15378"/>
        <dbReference type="ChEBI" id="CHEBI:25629"/>
        <dbReference type="ChEBI" id="CHEBI:73990"/>
        <dbReference type="ChEBI" id="CHEBI:75468"/>
    </reaction>
</comment>
<dbReference type="Proteomes" id="UP000887116">
    <property type="component" value="Unassembled WGS sequence"/>
</dbReference>
<proteinExistence type="inferred from homology"/>
<evidence type="ECO:0000256" key="8">
    <source>
        <dbReference type="ARBA" id="ARBA00048283"/>
    </source>
</evidence>
<dbReference type="PANTHER" id="PTHR46118:SF4">
    <property type="entry name" value="PROTEIN ABHD11"/>
    <property type="match status" value="1"/>
</dbReference>
<sequence>MTNYTPVELAFDSVEPIDYEKDKAPIIFLHGLWAFKEYWYNIPNTVANATKRKAYVMDLRNHGDSEWSDEFNFDCTVDDLIHFMDKMECSKAVLIGHSIGGIAALKTALRWPERVEKLILEDADIRRPPRQMVDLSVFYLSLCQRAISQVPVGASEDEAKKFIVDYVRKLTSGLKIPKHIRKPEYSNFSLKRAPDGQFQFKVNTPAMIKALKNTESLMAEPNGIYEKPTLFIYAEFSPFEIGKNIPINKALFPNAKFVNIKNSTHTVHTDYPREFTEEVLKFLQEE</sequence>
<dbReference type="EMBL" id="BMAO01026525">
    <property type="protein sequence ID" value="GFR10352.1"/>
    <property type="molecule type" value="Genomic_DNA"/>
</dbReference>
<evidence type="ECO:0000256" key="9">
    <source>
        <dbReference type="ARBA" id="ARBA00048504"/>
    </source>
</evidence>
<evidence type="ECO:0000256" key="10">
    <source>
        <dbReference type="ARBA" id="ARBA00048513"/>
    </source>
</evidence>
<evidence type="ECO:0000256" key="11">
    <source>
        <dbReference type="ARBA" id="ARBA00048919"/>
    </source>
</evidence>
<keyword evidence="2" id="KW-0378">Hydrolase</keyword>
<comment type="catalytic activity">
    <reaction evidence="9">
        <text>1,2-didecanoylglycerol + H2O = decanoylglycerol + decanoate + H(+)</text>
        <dbReference type="Rhea" id="RHEA:48596"/>
        <dbReference type="ChEBI" id="CHEBI:11152"/>
        <dbReference type="ChEBI" id="CHEBI:15377"/>
        <dbReference type="ChEBI" id="CHEBI:15378"/>
        <dbReference type="ChEBI" id="CHEBI:27689"/>
        <dbReference type="ChEBI" id="CHEBI:90605"/>
    </reaction>
</comment>
<dbReference type="PRINTS" id="PR00111">
    <property type="entry name" value="ABHYDROLASE"/>
</dbReference>
<evidence type="ECO:0000256" key="5">
    <source>
        <dbReference type="ARBA" id="ARBA00043667"/>
    </source>
</evidence>
<accession>A0A8X6GSN6</accession>
<dbReference type="Gene3D" id="3.40.50.1820">
    <property type="entry name" value="alpha/beta hydrolase"/>
    <property type="match status" value="1"/>
</dbReference>
<protein>
    <recommendedName>
        <fullName evidence="7">sn-1-specific diacylglycerol lipase ABHD11</fullName>
        <ecNumber evidence="3">3.1.1.116</ecNumber>
    </recommendedName>
    <alternativeName>
        <fullName evidence="4">Alpha/beta hydrolase domain-containing protein 11</fullName>
    </alternativeName>
</protein>
<dbReference type="Pfam" id="PF00561">
    <property type="entry name" value="Abhydrolase_1"/>
    <property type="match status" value="1"/>
</dbReference>
<dbReference type="PANTHER" id="PTHR46118">
    <property type="entry name" value="PROTEIN ABHD11"/>
    <property type="match status" value="1"/>
</dbReference>
<dbReference type="GO" id="GO:0052689">
    <property type="term" value="F:carboxylic ester hydrolase activity"/>
    <property type="evidence" value="ECO:0007669"/>
    <property type="project" value="TreeGrafter"/>
</dbReference>
<evidence type="ECO:0000256" key="4">
    <source>
        <dbReference type="ARBA" id="ARBA00042703"/>
    </source>
</evidence>
<dbReference type="InterPro" id="IPR029058">
    <property type="entry name" value="AB_hydrolase_fold"/>
</dbReference>
<comment type="caution">
    <text evidence="13">The sequence shown here is derived from an EMBL/GenBank/DDBJ whole genome shotgun (WGS) entry which is preliminary data.</text>
</comment>
<dbReference type="EC" id="3.1.1.116" evidence="3"/>
<evidence type="ECO:0000256" key="3">
    <source>
        <dbReference type="ARBA" id="ARBA00026104"/>
    </source>
</evidence>
<evidence type="ECO:0000313" key="14">
    <source>
        <dbReference type="Proteomes" id="UP000887116"/>
    </source>
</evidence>
<evidence type="ECO:0000256" key="2">
    <source>
        <dbReference type="ARBA" id="ARBA00022801"/>
    </source>
</evidence>